<gene>
    <name evidence="2" type="ORF">KYE46_03535</name>
</gene>
<feature type="transmembrane region" description="Helical" evidence="1">
    <location>
        <begin position="40"/>
        <end position="60"/>
    </location>
</feature>
<dbReference type="AlphaFoldDB" id="A0A8F6TX66"/>
<dbReference type="KEGG" id="gce:KYE46_03535"/>
<dbReference type="EMBL" id="CP079194">
    <property type="protein sequence ID" value="QXT40335.1"/>
    <property type="molecule type" value="Genomic_DNA"/>
</dbReference>
<protein>
    <submittedName>
        <fullName evidence="2">Uncharacterized protein</fullName>
    </submittedName>
</protein>
<dbReference type="Proteomes" id="UP000825009">
    <property type="component" value="Chromosome"/>
</dbReference>
<evidence type="ECO:0000313" key="2">
    <source>
        <dbReference type="EMBL" id="QXT40335.1"/>
    </source>
</evidence>
<keyword evidence="1" id="KW-1133">Transmembrane helix</keyword>
<keyword evidence="3" id="KW-1185">Reference proteome</keyword>
<evidence type="ECO:0000256" key="1">
    <source>
        <dbReference type="SAM" id="Phobius"/>
    </source>
</evidence>
<organism evidence="2 3">
    <name type="scientific">Gymnodinialimonas ceratoperidinii</name>
    <dbReference type="NCBI Taxonomy" id="2856823"/>
    <lineage>
        <taxon>Bacteria</taxon>
        <taxon>Pseudomonadati</taxon>
        <taxon>Pseudomonadota</taxon>
        <taxon>Alphaproteobacteria</taxon>
        <taxon>Rhodobacterales</taxon>
        <taxon>Paracoccaceae</taxon>
        <taxon>Gymnodinialimonas</taxon>
    </lineage>
</organism>
<proteinExistence type="predicted"/>
<dbReference type="RefSeq" id="WP_219003495.1">
    <property type="nucleotide sequence ID" value="NZ_CP079194.1"/>
</dbReference>
<accession>A0A8F6TX66</accession>
<feature type="transmembrane region" description="Helical" evidence="1">
    <location>
        <begin position="16"/>
        <end position="34"/>
    </location>
</feature>
<evidence type="ECO:0000313" key="3">
    <source>
        <dbReference type="Proteomes" id="UP000825009"/>
    </source>
</evidence>
<keyword evidence="1" id="KW-0812">Transmembrane</keyword>
<reference evidence="2 3" key="1">
    <citation type="submission" date="2021-07" db="EMBL/GenBank/DDBJ databases">
        <title>A novel Jannaschia species isolated from marine dinoflagellate Ceratoperidinium margalefii.</title>
        <authorList>
            <person name="Jiang Y."/>
            <person name="Li Z."/>
        </authorList>
    </citation>
    <scope>NUCLEOTIDE SEQUENCE [LARGE SCALE GENOMIC DNA]</scope>
    <source>
        <strain evidence="2 3">J12C1-MA-4</strain>
    </source>
</reference>
<name>A0A8F6TX66_9RHOB</name>
<keyword evidence="1" id="KW-0472">Membrane</keyword>
<sequence length="178" mass="18458">MSGFFRPEAIAAVTRWREVLVAAAIIALGVWIAAKPAGMIVTGFGYVLIGLGAVVMVPAVRRARFFNGGDGPGVVQIDEGRILFMGPETGGAMALDALNVLSVRRSRDGATAWVLADATQLLVIPVDAAGADALFDAFAALPGLNLDKVIASVQSRTGGSQRLWARPGASASRVALTR</sequence>